<proteinExistence type="inferred from homology"/>
<feature type="transmembrane region" description="Helical" evidence="7">
    <location>
        <begin position="130"/>
        <end position="148"/>
    </location>
</feature>
<keyword evidence="10" id="KW-1185">Reference proteome</keyword>
<dbReference type="NCBIfam" id="TIGR03025">
    <property type="entry name" value="EPS_sugtrans"/>
    <property type="match status" value="1"/>
</dbReference>
<comment type="similarity">
    <text evidence="2">Belongs to the bacterial sugar transferase family.</text>
</comment>
<accession>A0A5N0TN00</accession>
<feature type="transmembrane region" description="Helical" evidence="7">
    <location>
        <begin position="301"/>
        <end position="322"/>
    </location>
</feature>
<feature type="transmembrane region" description="Helical" evidence="7">
    <location>
        <begin position="107"/>
        <end position="124"/>
    </location>
</feature>
<organism evidence="9 10">
    <name type="scientific">Microbacterium caowuchunii</name>
    <dbReference type="NCBI Taxonomy" id="2614638"/>
    <lineage>
        <taxon>Bacteria</taxon>
        <taxon>Bacillati</taxon>
        <taxon>Actinomycetota</taxon>
        <taxon>Actinomycetes</taxon>
        <taxon>Micrococcales</taxon>
        <taxon>Microbacteriaceae</taxon>
        <taxon>Microbacterium</taxon>
    </lineage>
</organism>
<dbReference type="EMBL" id="VYUY01000005">
    <property type="protein sequence ID" value="KAA9135557.1"/>
    <property type="molecule type" value="Genomic_DNA"/>
</dbReference>
<gene>
    <name evidence="9" type="ORF">F6B40_03145</name>
</gene>
<dbReference type="GO" id="GO:0016020">
    <property type="term" value="C:membrane"/>
    <property type="evidence" value="ECO:0007669"/>
    <property type="project" value="UniProtKB-SubCell"/>
</dbReference>
<evidence type="ECO:0000256" key="5">
    <source>
        <dbReference type="ARBA" id="ARBA00022989"/>
    </source>
</evidence>
<dbReference type="InterPro" id="IPR003362">
    <property type="entry name" value="Bact_transf"/>
</dbReference>
<dbReference type="AlphaFoldDB" id="A0A5N0TN00"/>
<feature type="transmembrane region" description="Helical" evidence="7">
    <location>
        <begin position="68"/>
        <end position="87"/>
    </location>
</feature>
<evidence type="ECO:0000256" key="1">
    <source>
        <dbReference type="ARBA" id="ARBA00004141"/>
    </source>
</evidence>
<evidence type="ECO:0000256" key="3">
    <source>
        <dbReference type="ARBA" id="ARBA00022679"/>
    </source>
</evidence>
<evidence type="ECO:0000256" key="6">
    <source>
        <dbReference type="ARBA" id="ARBA00023136"/>
    </source>
</evidence>
<dbReference type="PANTHER" id="PTHR30576">
    <property type="entry name" value="COLANIC BIOSYNTHESIS UDP-GLUCOSE LIPID CARRIER TRANSFERASE"/>
    <property type="match status" value="1"/>
</dbReference>
<evidence type="ECO:0000313" key="10">
    <source>
        <dbReference type="Proteomes" id="UP000326838"/>
    </source>
</evidence>
<sequence length="489" mass="52492">MPAAGSPTLESVVTPRPTPELLRRLRNHSRHAARLTAGDAIAVGLTMVAVTAAIGASAVPLGESGRTVLPAVAAGGLVLWMSALAAVHSREPGMPPGWEYRRVARAAALVLAVAAVGLLFLPSAPVRLQALLGVPTALAVVLANRWYWRRWAPPRHRQSAPRTLLVGSRHDLDALVRTFQRDGRLGYHVVGTTLVGARAPEPAVDTDGAPVLGAVAAAAQAARELGADTVIVSGTPDDPDFIRRLSWQLEGTATDLILASTLTDVASGRMSLRTTTGLALVNVRIPTYAGRPHRVKRLMDVGAAACALVAIALVTPLIALLIRLDSPGPVFFRQRRVGRDGREFDIVKFRTMRVGAESELAGLQAVNEGAGALFKVRQDPRITRVGAVLRKYSIDELPQFWNVLRGDMSVVGPRPPLPSEVQAYDDPVFRRLYIRPGITGPWQIGGRSDLSWEQSVRLDLHYVENWSVASDIGIMLRTAGVVLRAKGAY</sequence>
<name>A0A5N0TN00_9MICO</name>
<dbReference type="PANTHER" id="PTHR30576:SF10">
    <property type="entry name" value="SLL5057 PROTEIN"/>
    <property type="match status" value="1"/>
</dbReference>
<reference evidence="10" key="1">
    <citation type="submission" date="2019-09" db="EMBL/GenBank/DDBJ databases">
        <title>Mumia zhuanghuii sp. nov. isolated from the intestinal contents of plateau pika (Ochotona curzoniae) in the Qinghai-Tibet plateau of China.</title>
        <authorList>
            <person name="Tian Z."/>
        </authorList>
    </citation>
    <scope>NUCLEOTIDE SEQUENCE [LARGE SCALE GENOMIC DNA]</scope>
    <source>
        <strain evidence="10">L-033</strain>
    </source>
</reference>
<dbReference type="Pfam" id="PF02397">
    <property type="entry name" value="Bac_transf"/>
    <property type="match status" value="1"/>
</dbReference>
<keyword evidence="3 9" id="KW-0808">Transferase</keyword>
<evidence type="ECO:0000256" key="7">
    <source>
        <dbReference type="SAM" id="Phobius"/>
    </source>
</evidence>
<feature type="transmembrane region" description="Helical" evidence="7">
    <location>
        <begin position="32"/>
        <end position="56"/>
    </location>
</feature>
<dbReference type="Proteomes" id="UP000326838">
    <property type="component" value="Unassembled WGS sequence"/>
</dbReference>
<evidence type="ECO:0000256" key="2">
    <source>
        <dbReference type="ARBA" id="ARBA00006464"/>
    </source>
</evidence>
<keyword evidence="6 7" id="KW-0472">Membrane</keyword>
<evidence type="ECO:0000313" key="9">
    <source>
        <dbReference type="EMBL" id="KAA9135557.1"/>
    </source>
</evidence>
<protein>
    <submittedName>
        <fullName evidence="9">Sugar transferase</fullName>
    </submittedName>
</protein>
<feature type="domain" description="Bacterial sugar transferase" evidence="8">
    <location>
        <begin position="296"/>
        <end position="483"/>
    </location>
</feature>
<keyword evidence="5 7" id="KW-1133">Transmembrane helix</keyword>
<dbReference type="GO" id="GO:0016780">
    <property type="term" value="F:phosphotransferase activity, for other substituted phosphate groups"/>
    <property type="evidence" value="ECO:0007669"/>
    <property type="project" value="TreeGrafter"/>
</dbReference>
<keyword evidence="4 7" id="KW-0812">Transmembrane</keyword>
<comment type="caution">
    <text evidence="9">The sequence shown here is derived from an EMBL/GenBank/DDBJ whole genome shotgun (WGS) entry which is preliminary data.</text>
</comment>
<evidence type="ECO:0000259" key="8">
    <source>
        <dbReference type="Pfam" id="PF02397"/>
    </source>
</evidence>
<evidence type="ECO:0000256" key="4">
    <source>
        <dbReference type="ARBA" id="ARBA00022692"/>
    </source>
</evidence>
<comment type="subcellular location">
    <subcellularLocation>
        <location evidence="1">Membrane</location>
        <topology evidence="1">Multi-pass membrane protein</topology>
    </subcellularLocation>
</comment>
<dbReference type="InterPro" id="IPR017475">
    <property type="entry name" value="EPS_sugar_tfrase"/>
</dbReference>